<dbReference type="NCBIfam" id="TIGR01484">
    <property type="entry name" value="HAD-SF-IIB"/>
    <property type="match status" value="1"/>
</dbReference>
<dbReference type="InterPro" id="IPR006379">
    <property type="entry name" value="HAD-SF_hydro_IIB"/>
</dbReference>
<evidence type="ECO:0000259" key="7">
    <source>
        <dbReference type="Pfam" id="PF05116"/>
    </source>
</evidence>
<organism evidence="8 9">
    <name type="scientific">Gloeobacter morelensis MG652769</name>
    <dbReference type="NCBI Taxonomy" id="2781736"/>
    <lineage>
        <taxon>Bacteria</taxon>
        <taxon>Bacillati</taxon>
        <taxon>Cyanobacteriota</taxon>
        <taxon>Cyanophyceae</taxon>
        <taxon>Gloeobacterales</taxon>
        <taxon>Gloeobacteraceae</taxon>
        <taxon>Gloeobacter</taxon>
        <taxon>Gloeobacter morelensis</taxon>
    </lineage>
</organism>
<dbReference type="Gene3D" id="3.40.50.1000">
    <property type="entry name" value="HAD superfamily/HAD-like"/>
    <property type="match status" value="1"/>
</dbReference>
<dbReference type="Pfam" id="PF05116">
    <property type="entry name" value="S6PP"/>
    <property type="match status" value="1"/>
</dbReference>
<dbReference type="SFLD" id="SFLDG01140">
    <property type="entry name" value="C2.B:_Phosphomannomutase_and_P"/>
    <property type="match status" value="1"/>
</dbReference>
<dbReference type="NCBIfam" id="TIGR01485">
    <property type="entry name" value="SPP_plant-cyano"/>
    <property type="match status" value="1"/>
</dbReference>
<evidence type="ECO:0000313" key="8">
    <source>
        <dbReference type="EMBL" id="UFP93230.1"/>
    </source>
</evidence>
<dbReference type="EMBL" id="CP063845">
    <property type="protein sequence ID" value="UFP93230.1"/>
    <property type="molecule type" value="Genomic_DNA"/>
</dbReference>
<dbReference type="InterPro" id="IPR012847">
    <property type="entry name" value="Sucrose_phosphatase_pln/cyn"/>
</dbReference>
<evidence type="ECO:0000256" key="5">
    <source>
        <dbReference type="ARBA" id="ARBA00022801"/>
    </source>
</evidence>
<keyword evidence="9" id="KW-1185">Reference proteome</keyword>
<name>A0ABY3PHV8_9CYAN</name>
<dbReference type="InterPro" id="IPR023214">
    <property type="entry name" value="HAD_sf"/>
</dbReference>
<dbReference type="NCBIfam" id="TIGR01482">
    <property type="entry name" value="SPP-subfamily"/>
    <property type="match status" value="1"/>
</dbReference>
<dbReference type="GO" id="GO:0050307">
    <property type="term" value="F:sucrose-phosphate phosphatase activity"/>
    <property type="evidence" value="ECO:0007669"/>
    <property type="project" value="UniProtKB-EC"/>
</dbReference>
<dbReference type="InterPro" id="IPR051518">
    <property type="entry name" value="Sucrose_Phosphatase"/>
</dbReference>
<dbReference type="CDD" id="cd02605">
    <property type="entry name" value="HAD_SPP"/>
    <property type="match status" value="1"/>
</dbReference>
<dbReference type="Gene3D" id="3.90.1070.10">
    <property type="match status" value="1"/>
</dbReference>
<accession>A0ABY3PHV8</accession>
<comment type="similarity">
    <text evidence="3">Belongs to the sucrose phosphatase family.</text>
</comment>
<dbReference type="Proteomes" id="UP001054846">
    <property type="component" value="Chromosome"/>
</dbReference>
<dbReference type="SFLD" id="SFLDS00003">
    <property type="entry name" value="Haloacid_Dehalogenase"/>
    <property type="match status" value="1"/>
</dbReference>
<sequence>MANLPFLFVSDLDDTLVGSQPEDREALRALNAILAGPEITVVYATGRSPASALTLIAEAELLIPDALVTSVGTAIYYFEDPDRPDHRWWEQLKDGWQTEAIEAVTGLFPELRPQPAEEQGPFKRSYFLDAVHSHRIGELEEQLRKAQLQTRVVYSSFRDLDILPAKGTKGSAVRYLQDRWNFDSRNTVVCGDSGNDQSLFETGNLGIAVGNARSELVAWMAGQPELPIYAAKARCAEGIAEGLRHWQLI</sequence>
<gene>
    <name evidence="8" type="ORF">ISF26_15630</name>
</gene>
<comment type="cofactor">
    <cofactor evidence="1">
        <name>Mg(2+)</name>
        <dbReference type="ChEBI" id="CHEBI:18420"/>
    </cofactor>
</comment>
<dbReference type="SFLD" id="SFLDG01141">
    <property type="entry name" value="C2.B.1:_Sucrose_Phosphatase_Li"/>
    <property type="match status" value="1"/>
</dbReference>
<comment type="catalytic activity">
    <reaction evidence="6">
        <text>sucrose 6(F)-phosphate + H2O = sucrose + phosphate</text>
        <dbReference type="Rhea" id="RHEA:19289"/>
        <dbReference type="ChEBI" id="CHEBI:15377"/>
        <dbReference type="ChEBI" id="CHEBI:17992"/>
        <dbReference type="ChEBI" id="CHEBI:43474"/>
        <dbReference type="ChEBI" id="CHEBI:57723"/>
        <dbReference type="EC" id="3.1.3.24"/>
    </reaction>
</comment>
<evidence type="ECO:0000256" key="2">
    <source>
        <dbReference type="ARBA" id="ARBA00005070"/>
    </source>
</evidence>
<evidence type="ECO:0000256" key="1">
    <source>
        <dbReference type="ARBA" id="ARBA00001946"/>
    </source>
</evidence>
<protein>
    <recommendedName>
        <fullName evidence="4">sucrose-phosphate phosphatase</fullName>
        <ecNumber evidence="4">3.1.3.24</ecNumber>
    </recommendedName>
</protein>
<dbReference type="PANTHER" id="PTHR46521:SF4">
    <property type="entry name" value="SUCROSE-PHOSPHATASE 2-RELATED"/>
    <property type="match status" value="1"/>
</dbReference>
<keyword evidence="5 8" id="KW-0378">Hydrolase</keyword>
<feature type="domain" description="Sucrose phosphatase-like" evidence="7">
    <location>
        <begin position="5"/>
        <end position="247"/>
    </location>
</feature>
<evidence type="ECO:0000256" key="3">
    <source>
        <dbReference type="ARBA" id="ARBA00007211"/>
    </source>
</evidence>
<evidence type="ECO:0000256" key="4">
    <source>
        <dbReference type="ARBA" id="ARBA00013112"/>
    </source>
</evidence>
<evidence type="ECO:0000256" key="6">
    <source>
        <dbReference type="ARBA" id="ARBA00048036"/>
    </source>
</evidence>
<dbReference type="EC" id="3.1.3.24" evidence="4"/>
<reference evidence="8 9" key="1">
    <citation type="journal article" date="2021" name="Genome Biol. Evol.">
        <title>Complete Genome Sequencing of a Novel Gloeobacter Species from a Waterfall Cave in Mexico.</title>
        <authorList>
            <person name="Saw J.H."/>
            <person name="Cardona T."/>
            <person name="Montejano G."/>
        </authorList>
    </citation>
    <scope>NUCLEOTIDE SEQUENCE [LARGE SCALE GENOMIC DNA]</scope>
    <source>
        <strain evidence="8">MG652769</strain>
    </source>
</reference>
<dbReference type="RefSeq" id="WP_230840231.1">
    <property type="nucleotide sequence ID" value="NZ_CP063845.1"/>
</dbReference>
<dbReference type="PANTHER" id="PTHR46521">
    <property type="entry name" value="SUCROSE-PHOSPHATASE 2-RELATED"/>
    <property type="match status" value="1"/>
</dbReference>
<proteinExistence type="inferred from homology"/>
<dbReference type="InterPro" id="IPR006380">
    <property type="entry name" value="SPP-like_dom"/>
</dbReference>
<evidence type="ECO:0000313" key="9">
    <source>
        <dbReference type="Proteomes" id="UP001054846"/>
    </source>
</evidence>
<dbReference type="InterPro" id="IPR036412">
    <property type="entry name" value="HAD-like_sf"/>
</dbReference>
<dbReference type="SUPFAM" id="SSF56784">
    <property type="entry name" value="HAD-like"/>
    <property type="match status" value="1"/>
</dbReference>
<comment type="pathway">
    <text evidence="2">Glycan biosynthesis; sucrose biosynthesis; sucrose from D-fructose 6-phosphate and UDP-alpha-D-glucose: step 2/2.</text>
</comment>